<evidence type="ECO:0000313" key="2">
    <source>
        <dbReference type="EMBL" id="JAH91834.1"/>
    </source>
</evidence>
<reference evidence="2" key="2">
    <citation type="journal article" date="2015" name="Fish Shellfish Immunol.">
        <title>Early steps in the European eel (Anguilla anguilla)-Vibrio vulnificus interaction in the gills: Role of the RtxA13 toxin.</title>
        <authorList>
            <person name="Callol A."/>
            <person name="Pajuelo D."/>
            <person name="Ebbesson L."/>
            <person name="Teles M."/>
            <person name="MacKenzie S."/>
            <person name="Amaro C."/>
        </authorList>
    </citation>
    <scope>NUCLEOTIDE SEQUENCE</scope>
</reference>
<accession>A0A0E9WN61</accession>
<dbReference type="AlphaFoldDB" id="A0A0E9WN61"/>
<protein>
    <submittedName>
        <fullName evidence="2">Uncharacterized protein</fullName>
    </submittedName>
</protein>
<sequence>MNVRRKISKHFSGTAAGASIYFDMNRKHVHIFCCIACKQSLSQAGSNVLTKQMEGPFKPHPLQAQGQYKRQPTGGAQ</sequence>
<reference evidence="2" key="1">
    <citation type="submission" date="2014-11" db="EMBL/GenBank/DDBJ databases">
        <authorList>
            <person name="Amaro Gonzalez C."/>
        </authorList>
    </citation>
    <scope>NUCLEOTIDE SEQUENCE</scope>
</reference>
<dbReference type="EMBL" id="GBXM01016743">
    <property type="protein sequence ID" value="JAH91834.1"/>
    <property type="molecule type" value="Transcribed_RNA"/>
</dbReference>
<evidence type="ECO:0000256" key="1">
    <source>
        <dbReference type="SAM" id="MobiDB-lite"/>
    </source>
</evidence>
<proteinExistence type="predicted"/>
<organism evidence="2">
    <name type="scientific">Anguilla anguilla</name>
    <name type="common">European freshwater eel</name>
    <name type="synonym">Muraena anguilla</name>
    <dbReference type="NCBI Taxonomy" id="7936"/>
    <lineage>
        <taxon>Eukaryota</taxon>
        <taxon>Metazoa</taxon>
        <taxon>Chordata</taxon>
        <taxon>Craniata</taxon>
        <taxon>Vertebrata</taxon>
        <taxon>Euteleostomi</taxon>
        <taxon>Actinopterygii</taxon>
        <taxon>Neopterygii</taxon>
        <taxon>Teleostei</taxon>
        <taxon>Anguilliformes</taxon>
        <taxon>Anguillidae</taxon>
        <taxon>Anguilla</taxon>
    </lineage>
</organism>
<name>A0A0E9WN61_ANGAN</name>
<feature type="region of interest" description="Disordered" evidence="1">
    <location>
        <begin position="52"/>
        <end position="77"/>
    </location>
</feature>